<evidence type="ECO:0000259" key="9">
    <source>
        <dbReference type="Pfam" id="PF20791"/>
    </source>
</evidence>
<dbReference type="PANTHER" id="PTHR31727:SF6">
    <property type="entry name" value="OLEOYL-ACYL CARRIER PROTEIN THIOESTERASE 1, CHLOROPLASTIC"/>
    <property type="match status" value="1"/>
</dbReference>
<keyword evidence="7" id="KW-0275">Fatty acid biosynthesis</keyword>
<dbReference type="SUPFAM" id="SSF54637">
    <property type="entry name" value="Thioesterase/thiol ester dehydrase-isomerase"/>
    <property type="match status" value="2"/>
</dbReference>
<gene>
    <name evidence="10" type="ORF">H9L19_04335</name>
</gene>
<dbReference type="InterPro" id="IPR002864">
    <property type="entry name" value="Acyl-ACP_thioesterase_NHD"/>
</dbReference>
<dbReference type="PANTHER" id="PTHR31727">
    <property type="entry name" value="OLEOYL-ACYL CARRIER PROTEIN THIOESTERASE 1, CHLOROPLASTIC"/>
    <property type="match status" value="1"/>
</dbReference>
<keyword evidence="2" id="KW-0444">Lipid biosynthesis</keyword>
<dbReference type="Pfam" id="PF20791">
    <property type="entry name" value="Acyl-ACP_TE_C"/>
    <property type="match status" value="1"/>
</dbReference>
<comment type="similarity">
    <text evidence="1">Belongs to the acyl-ACP thioesterase family.</text>
</comment>
<proteinExistence type="inferred from homology"/>
<feature type="domain" description="Acyl-ACP thioesterase-like C-terminal" evidence="9">
    <location>
        <begin position="151"/>
        <end position="242"/>
    </location>
</feature>
<evidence type="ECO:0000256" key="5">
    <source>
        <dbReference type="ARBA" id="ARBA00022946"/>
    </source>
</evidence>
<evidence type="ECO:0000259" key="8">
    <source>
        <dbReference type="Pfam" id="PF01643"/>
    </source>
</evidence>
<evidence type="ECO:0000313" key="11">
    <source>
        <dbReference type="Proteomes" id="UP000515800"/>
    </source>
</evidence>
<evidence type="ECO:0000256" key="6">
    <source>
        <dbReference type="ARBA" id="ARBA00023098"/>
    </source>
</evidence>
<protein>
    <submittedName>
        <fullName evidence="10">Acyl-ACP thioesterase</fullName>
    </submittedName>
</protein>
<dbReference type="CDD" id="cd00586">
    <property type="entry name" value="4HBT"/>
    <property type="match status" value="2"/>
</dbReference>
<dbReference type="AlphaFoldDB" id="A0A7G9T3J4"/>
<feature type="domain" description="Acyl-ACP thioesterase N-terminal hotdog" evidence="8">
    <location>
        <begin position="2"/>
        <end position="129"/>
    </location>
</feature>
<keyword evidence="5" id="KW-0809">Transit peptide</keyword>
<keyword evidence="4" id="KW-0276">Fatty acid metabolism</keyword>
<evidence type="ECO:0000313" key="10">
    <source>
        <dbReference type="EMBL" id="QNN74669.1"/>
    </source>
</evidence>
<accession>A0A7G9T3J4</accession>
<dbReference type="Pfam" id="PF01643">
    <property type="entry name" value="Acyl-ACP_TE"/>
    <property type="match status" value="1"/>
</dbReference>
<evidence type="ECO:0000256" key="2">
    <source>
        <dbReference type="ARBA" id="ARBA00022516"/>
    </source>
</evidence>
<dbReference type="EMBL" id="CP060724">
    <property type="protein sequence ID" value="QNN74669.1"/>
    <property type="molecule type" value="Genomic_DNA"/>
</dbReference>
<reference evidence="10 11" key="1">
    <citation type="submission" date="2020-08" db="EMBL/GenBank/DDBJ databases">
        <title>Genome sequence of Weissella diestrammenae KACC 16890T.</title>
        <authorList>
            <person name="Hyun D.-W."/>
            <person name="Bae J.-W."/>
        </authorList>
    </citation>
    <scope>NUCLEOTIDE SEQUENCE [LARGE SCALE GENOMIC DNA]</scope>
    <source>
        <strain evidence="10 11">KACC 16890</strain>
    </source>
</reference>
<dbReference type="InterPro" id="IPR045023">
    <property type="entry name" value="FATA/B"/>
</dbReference>
<sequence length="244" mass="27980">MKVYEIEHEVLYYEGDMTGKLNLPTILNLAILSSTEQAIDYGVGPEYTHNLGLGWIILQHIIDIKRRPEIGERIKVSTHAKELNPFFCKRDYTFVDAQGIEIIKIDTLYAMIDMTKRKMARIPEDIAAAFDPTIVKKIARQTAPLTMTDDMSSQQQDYRVRFTDIDSNQHVNNSKYLNWTQDILGPEFLLAHEPRHVNIKFEHEVRLGEIVTSRVAVIGNQSRHQIIAGDELAAEASIDWTENQ</sequence>
<evidence type="ECO:0000256" key="4">
    <source>
        <dbReference type="ARBA" id="ARBA00022832"/>
    </source>
</evidence>
<dbReference type="Gene3D" id="3.10.129.10">
    <property type="entry name" value="Hotdog Thioesterase"/>
    <property type="match status" value="1"/>
</dbReference>
<dbReference type="GO" id="GO:0000036">
    <property type="term" value="F:acyl carrier activity"/>
    <property type="evidence" value="ECO:0007669"/>
    <property type="project" value="TreeGrafter"/>
</dbReference>
<evidence type="ECO:0000256" key="3">
    <source>
        <dbReference type="ARBA" id="ARBA00022801"/>
    </source>
</evidence>
<evidence type="ECO:0000256" key="1">
    <source>
        <dbReference type="ARBA" id="ARBA00006500"/>
    </source>
</evidence>
<keyword evidence="6" id="KW-0443">Lipid metabolism</keyword>
<keyword evidence="3" id="KW-0378">Hydrolase</keyword>
<dbReference type="GO" id="GO:0016297">
    <property type="term" value="F:fatty acyl-[ACP] hydrolase activity"/>
    <property type="evidence" value="ECO:0007669"/>
    <property type="project" value="InterPro"/>
</dbReference>
<evidence type="ECO:0000256" key="7">
    <source>
        <dbReference type="ARBA" id="ARBA00023160"/>
    </source>
</evidence>
<name>A0A7G9T3J4_9LACO</name>
<keyword evidence="11" id="KW-1185">Reference proteome</keyword>
<dbReference type="RefSeq" id="WP_187528504.1">
    <property type="nucleotide sequence ID" value="NZ_CP060724.1"/>
</dbReference>
<organism evidence="10 11">
    <name type="scientific">Weissella diestrammenae</name>
    <dbReference type="NCBI Taxonomy" id="1162633"/>
    <lineage>
        <taxon>Bacteria</taxon>
        <taxon>Bacillati</taxon>
        <taxon>Bacillota</taxon>
        <taxon>Bacilli</taxon>
        <taxon>Lactobacillales</taxon>
        <taxon>Lactobacillaceae</taxon>
        <taxon>Weissella</taxon>
    </lineage>
</organism>
<dbReference type="KEGG" id="wdi:H9L19_04335"/>
<dbReference type="InterPro" id="IPR049427">
    <property type="entry name" value="Acyl-ACP_TE_C"/>
</dbReference>
<dbReference type="InterPro" id="IPR029069">
    <property type="entry name" value="HotDog_dom_sf"/>
</dbReference>
<dbReference type="Proteomes" id="UP000515800">
    <property type="component" value="Chromosome"/>
</dbReference>